<protein>
    <submittedName>
        <fullName evidence="2">XRE family transcriptional regulator</fullName>
    </submittedName>
</protein>
<feature type="domain" description="HTH cro/C1-type" evidence="1">
    <location>
        <begin position="18"/>
        <end position="72"/>
    </location>
</feature>
<dbReference type="CDD" id="cd00093">
    <property type="entry name" value="HTH_XRE"/>
    <property type="match status" value="1"/>
</dbReference>
<gene>
    <name evidence="2" type="ORF">DWB68_15275</name>
</gene>
<sequence length="88" mass="9367">MVATIYVMTTRKGNGASIRTIRELTGISASELAQRVAIGRSYMSLIETGARQPATAKLRLIANALGTSIEAISYPVEVVYDEPGKVPA</sequence>
<dbReference type="Gene3D" id="1.10.260.40">
    <property type="entry name" value="lambda repressor-like DNA-binding domains"/>
    <property type="match status" value="1"/>
</dbReference>
<evidence type="ECO:0000313" key="2">
    <source>
        <dbReference type="EMBL" id="RII40927.1"/>
    </source>
</evidence>
<dbReference type="EMBL" id="QQXK01000046">
    <property type="protein sequence ID" value="RII40927.1"/>
    <property type="molecule type" value="Genomic_DNA"/>
</dbReference>
<dbReference type="Proteomes" id="UP000265419">
    <property type="component" value="Unassembled WGS sequence"/>
</dbReference>
<dbReference type="SMART" id="SM00530">
    <property type="entry name" value="HTH_XRE"/>
    <property type="match status" value="1"/>
</dbReference>
<organism evidence="2 3">
    <name type="scientific">Galactobacter valiniphilus</name>
    <dbReference type="NCBI Taxonomy" id="2676122"/>
    <lineage>
        <taxon>Bacteria</taxon>
        <taxon>Bacillati</taxon>
        <taxon>Actinomycetota</taxon>
        <taxon>Actinomycetes</taxon>
        <taxon>Micrococcales</taxon>
        <taxon>Micrococcaceae</taxon>
        <taxon>Galactobacter</taxon>
    </lineage>
</organism>
<dbReference type="InterPro" id="IPR010982">
    <property type="entry name" value="Lambda_DNA-bd_dom_sf"/>
</dbReference>
<comment type="caution">
    <text evidence="2">The sequence shown here is derived from an EMBL/GenBank/DDBJ whole genome shotgun (WGS) entry which is preliminary data.</text>
</comment>
<evidence type="ECO:0000313" key="3">
    <source>
        <dbReference type="Proteomes" id="UP000265419"/>
    </source>
</evidence>
<accession>A0A399J8T4</accession>
<proteinExistence type="predicted"/>
<dbReference type="Pfam" id="PF13560">
    <property type="entry name" value="HTH_31"/>
    <property type="match status" value="1"/>
</dbReference>
<keyword evidence="3" id="KW-1185">Reference proteome</keyword>
<reference evidence="2 3" key="1">
    <citation type="submission" date="2018-07" db="EMBL/GenBank/DDBJ databases">
        <title>Arthrobacter sp. nov., isolated from raw cow's milk with high bacterial count.</title>
        <authorList>
            <person name="Hahne J."/>
            <person name="Isele D."/>
            <person name="Lipski A."/>
        </authorList>
    </citation>
    <scope>NUCLEOTIDE SEQUENCE [LARGE SCALE GENOMIC DNA]</scope>
    <source>
        <strain evidence="2 3">JZ R-35</strain>
    </source>
</reference>
<dbReference type="PROSITE" id="PS50943">
    <property type="entry name" value="HTH_CROC1"/>
    <property type="match status" value="1"/>
</dbReference>
<name>A0A399J8T4_9MICC</name>
<dbReference type="AlphaFoldDB" id="A0A399J8T4"/>
<evidence type="ECO:0000259" key="1">
    <source>
        <dbReference type="PROSITE" id="PS50943"/>
    </source>
</evidence>
<dbReference type="InterPro" id="IPR001387">
    <property type="entry name" value="Cro/C1-type_HTH"/>
</dbReference>
<dbReference type="GO" id="GO:0003677">
    <property type="term" value="F:DNA binding"/>
    <property type="evidence" value="ECO:0007669"/>
    <property type="project" value="InterPro"/>
</dbReference>
<dbReference type="SUPFAM" id="SSF47413">
    <property type="entry name" value="lambda repressor-like DNA-binding domains"/>
    <property type="match status" value="1"/>
</dbReference>